<name>A0A512PG30_9CELL</name>
<accession>A0A512PG30</accession>
<protein>
    <recommendedName>
        <fullName evidence="1">TNT domain-containing protein</fullName>
    </recommendedName>
</protein>
<dbReference type="EMBL" id="BKAL01000011">
    <property type="protein sequence ID" value="GEP70146.1"/>
    <property type="molecule type" value="Genomic_DNA"/>
</dbReference>
<dbReference type="GO" id="GO:0050135">
    <property type="term" value="F:NADP+ nucleosidase activity"/>
    <property type="evidence" value="ECO:0007669"/>
    <property type="project" value="InterPro"/>
</dbReference>
<dbReference type="AlphaFoldDB" id="A0A512PG30"/>
<comment type="caution">
    <text evidence="2">The sequence shown here is derived from an EMBL/GenBank/DDBJ whole genome shotgun (WGS) entry which is preliminary data.</text>
</comment>
<evidence type="ECO:0000313" key="2">
    <source>
        <dbReference type="EMBL" id="GEP70146.1"/>
    </source>
</evidence>
<dbReference type="Proteomes" id="UP000321798">
    <property type="component" value="Unassembled WGS sequence"/>
</dbReference>
<gene>
    <name evidence="2" type="ORF">CSO01_28610</name>
</gene>
<dbReference type="InterPro" id="IPR025331">
    <property type="entry name" value="TNT"/>
</dbReference>
<sequence length="133" mass="14381">MAGFGGWQWPPEGRRVTGSTNVRAVTADEALVLDRIGSEQGTDLWPSEAPFATRSLPPDRLALPRRTYRLVGDHPVIAAGGLLLETAVSAPWFGQPGGAPIYRFLDQDGTPLSVRELLAYRLLTDTTAQEIPA</sequence>
<organism evidence="2 3">
    <name type="scientific">Cellulomonas soli</name>
    <dbReference type="NCBI Taxonomy" id="931535"/>
    <lineage>
        <taxon>Bacteria</taxon>
        <taxon>Bacillati</taxon>
        <taxon>Actinomycetota</taxon>
        <taxon>Actinomycetes</taxon>
        <taxon>Micrococcales</taxon>
        <taxon>Cellulomonadaceae</taxon>
        <taxon>Cellulomonas</taxon>
    </lineage>
</organism>
<keyword evidence="3" id="KW-1185">Reference proteome</keyword>
<feature type="domain" description="TNT" evidence="1">
    <location>
        <begin position="32"/>
        <end position="123"/>
    </location>
</feature>
<evidence type="ECO:0000259" key="1">
    <source>
        <dbReference type="Pfam" id="PF14021"/>
    </source>
</evidence>
<reference evidence="2 3" key="1">
    <citation type="submission" date="2019-07" db="EMBL/GenBank/DDBJ databases">
        <title>Whole genome shotgun sequence of Cellulomonas soli NBRC 109434.</title>
        <authorList>
            <person name="Hosoyama A."/>
            <person name="Uohara A."/>
            <person name="Ohji S."/>
            <person name="Ichikawa N."/>
        </authorList>
    </citation>
    <scope>NUCLEOTIDE SEQUENCE [LARGE SCALE GENOMIC DNA]</scope>
    <source>
        <strain evidence="2 3">NBRC 109434</strain>
    </source>
</reference>
<evidence type="ECO:0000313" key="3">
    <source>
        <dbReference type="Proteomes" id="UP000321798"/>
    </source>
</evidence>
<proteinExistence type="predicted"/>
<dbReference type="Pfam" id="PF14021">
    <property type="entry name" value="TNT"/>
    <property type="match status" value="1"/>
</dbReference>